<sequence length="237" mass="26717">MSSFARLLQPLPAARRGYSSFFSSKPGGGRFFNSSRPGKPIAVASNTQNTAVEKKDVAEMKVKPEEKPTELVHPAFLPLAPSHPVVDSNTFKLHQFFSGHRPLLLLNDPNAILENAPAHLAHLFNAKPVETPKKPEWPRTTMSESMEGLEADVDTARQVHRALILSRVGSAASWNSTLHRLGLRQPENLGMKARLHKEYRQIIMDSVKRKRRQKMKKHKRKKRARAGRASKQRDRTA</sequence>
<accession>A0A0D7B3Y2</accession>
<dbReference type="AlphaFoldDB" id="A0A0D7B3Y2"/>
<dbReference type="OrthoDB" id="3268560at2759"/>
<evidence type="ECO:0000313" key="4">
    <source>
        <dbReference type="Proteomes" id="UP000054007"/>
    </source>
</evidence>
<feature type="compositionally biased region" description="Basic residues" evidence="1">
    <location>
        <begin position="208"/>
        <end position="230"/>
    </location>
</feature>
<feature type="domain" description="Ribosomal protein mS38 C-terminal" evidence="2">
    <location>
        <begin position="203"/>
        <end position="236"/>
    </location>
</feature>
<dbReference type="STRING" id="1314674.A0A0D7B3Y2"/>
<dbReference type="Proteomes" id="UP000054007">
    <property type="component" value="Unassembled WGS sequence"/>
</dbReference>
<gene>
    <name evidence="3" type="ORF">CYLTODRAFT_424475</name>
</gene>
<reference evidence="3 4" key="1">
    <citation type="journal article" date="2015" name="Fungal Genet. Biol.">
        <title>Evolution of novel wood decay mechanisms in Agaricales revealed by the genome sequences of Fistulina hepatica and Cylindrobasidium torrendii.</title>
        <authorList>
            <person name="Floudas D."/>
            <person name="Held B.W."/>
            <person name="Riley R."/>
            <person name="Nagy L.G."/>
            <person name="Koehler G."/>
            <person name="Ransdell A.S."/>
            <person name="Younus H."/>
            <person name="Chow J."/>
            <person name="Chiniquy J."/>
            <person name="Lipzen A."/>
            <person name="Tritt A."/>
            <person name="Sun H."/>
            <person name="Haridas S."/>
            <person name="LaButti K."/>
            <person name="Ohm R.A."/>
            <person name="Kues U."/>
            <person name="Blanchette R.A."/>
            <person name="Grigoriev I.V."/>
            <person name="Minto R.E."/>
            <person name="Hibbett D.S."/>
        </authorList>
    </citation>
    <scope>NUCLEOTIDE SEQUENCE [LARGE SCALE GENOMIC DNA]</scope>
    <source>
        <strain evidence="3 4">FP15055 ss-10</strain>
    </source>
</reference>
<protein>
    <recommendedName>
        <fullName evidence="2">Ribosomal protein mS38 C-terminal domain-containing protein</fullName>
    </recommendedName>
</protein>
<evidence type="ECO:0000259" key="2">
    <source>
        <dbReference type="SMART" id="SM01155"/>
    </source>
</evidence>
<dbReference type="SMART" id="SM01155">
    <property type="entry name" value="DUF1713"/>
    <property type="match status" value="1"/>
</dbReference>
<organism evidence="3 4">
    <name type="scientific">Cylindrobasidium torrendii FP15055 ss-10</name>
    <dbReference type="NCBI Taxonomy" id="1314674"/>
    <lineage>
        <taxon>Eukaryota</taxon>
        <taxon>Fungi</taxon>
        <taxon>Dikarya</taxon>
        <taxon>Basidiomycota</taxon>
        <taxon>Agaricomycotina</taxon>
        <taxon>Agaricomycetes</taxon>
        <taxon>Agaricomycetidae</taxon>
        <taxon>Agaricales</taxon>
        <taxon>Marasmiineae</taxon>
        <taxon>Physalacriaceae</taxon>
        <taxon>Cylindrobasidium</taxon>
    </lineage>
</organism>
<dbReference type="InterPro" id="IPR013177">
    <property type="entry name" value="Ribosomal_mS38_C"/>
</dbReference>
<dbReference type="Pfam" id="PF08213">
    <property type="entry name" value="COX24_C"/>
    <property type="match status" value="1"/>
</dbReference>
<name>A0A0D7B3Y2_9AGAR</name>
<feature type="region of interest" description="Disordered" evidence="1">
    <location>
        <begin position="205"/>
        <end position="237"/>
    </location>
</feature>
<evidence type="ECO:0000313" key="3">
    <source>
        <dbReference type="EMBL" id="KIY65283.1"/>
    </source>
</evidence>
<keyword evidence="4" id="KW-1185">Reference proteome</keyword>
<evidence type="ECO:0000256" key="1">
    <source>
        <dbReference type="SAM" id="MobiDB-lite"/>
    </source>
</evidence>
<proteinExistence type="predicted"/>
<dbReference type="EMBL" id="KN880596">
    <property type="protein sequence ID" value="KIY65283.1"/>
    <property type="molecule type" value="Genomic_DNA"/>
</dbReference>